<sequence>MHADDAPDDHEFVPAGFRVPEGFAHGEIRLVPLGPEHNERDYRAWMSSVAHIQGTPGFETHDWPQPMTIDENMRDLVRHADDFRRRAGFTYSVLIDTDVIGCVYIYPSGRPGHATVRSWVRQDLAHLDGPLYELVEGWLRRAWPFTGFDYAPRTRPRESAD</sequence>
<comment type="caution">
    <text evidence="1">The sequence shown here is derived from an EMBL/GenBank/DDBJ whole genome shotgun (WGS) entry which is preliminary data.</text>
</comment>
<proteinExistence type="predicted"/>
<keyword evidence="2" id="KW-1185">Reference proteome</keyword>
<evidence type="ECO:0000313" key="1">
    <source>
        <dbReference type="EMBL" id="MFC6082168.1"/>
    </source>
</evidence>
<dbReference type="Proteomes" id="UP001596137">
    <property type="component" value="Unassembled WGS sequence"/>
</dbReference>
<reference evidence="2" key="1">
    <citation type="journal article" date="2019" name="Int. J. Syst. Evol. Microbiol.">
        <title>The Global Catalogue of Microorganisms (GCM) 10K type strain sequencing project: providing services to taxonomists for standard genome sequencing and annotation.</title>
        <authorList>
            <consortium name="The Broad Institute Genomics Platform"/>
            <consortium name="The Broad Institute Genome Sequencing Center for Infectious Disease"/>
            <person name="Wu L."/>
            <person name="Ma J."/>
        </authorList>
    </citation>
    <scope>NUCLEOTIDE SEQUENCE [LARGE SCALE GENOMIC DNA]</scope>
    <source>
        <strain evidence="2">JCM 30346</strain>
    </source>
</reference>
<dbReference type="EMBL" id="JBHSRF010000015">
    <property type="protein sequence ID" value="MFC6082168.1"/>
    <property type="molecule type" value="Genomic_DNA"/>
</dbReference>
<evidence type="ECO:0000313" key="2">
    <source>
        <dbReference type="Proteomes" id="UP001596137"/>
    </source>
</evidence>
<name>A0ABW1NFS1_9ACTN</name>
<protein>
    <submittedName>
        <fullName evidence="1">N-acetyltransferase</fullName>
    </submittedName>
</protein>
<organism evidence="1 2">
    <name type="scientific">Sphaerisporangium aureirubrum</name>
    <dbReference type="NCBI Taxonomy" id="1544736"/>
    <lineage>
        <taxon>Bacteria</taxon>
        <taxon>Bacillati</taxon>
        <taxon>Actinomycetota</taxon>
        <taxon>Actinomycetes</taxon>
        <taxon>Streptosporangiales</taxon>
        <taxon>Streptosporangiaceae</taxon>
        <taxon>Sphaerisporangium</taxon>
    </lineage>
</organism>
<accession>A0ABW1NFS1</accession>
<dbReference type="RefSeq" id="WP_380751610.1">
    <property type="nucleotide sequence ID" value="NZ_JBHSRF010000015.1"/>
</dbReference>
<gene>
    <name evidence="1" type="ORF">ACFP1K_13470</name>
</gene>